<dbReference type="Pfam" id="PF19086">
    <property type="entry name" value="Terpene_syn_C_2"/>
    <property type="match status" value="1"/>
</dbReference>
<organism evidence="1 2">
    <name type="scientific">Schizothecium vesticola</name>
    <dbReference type="NCBI Taxonomy" id="314040"/>
    <lineage>
        <taxon>Eukaryota</taxon>
        <taxon>Fungi</taxon>
        <taxon>Dikarya</taxon>
        <taxon>Ascomycota</taxon>
        <taxon>Pezizomycotina</taxon>
        <taxon>Sordariomycetes</taxon>
        <taxon>Sordariomycetidae</taxon>
        <taxon>Sordariales</taxon>
        <taxon>Schizotheciaceae</taxon>
        <taxon>Schizothecium</taxon>
    </lineage>
</organism>
<dbReference type="EMBL" id="JAUKUD010000002">
    <property type="protein sequence ID" value="KAK0750887.1"/>
    <property type="molecule type" value="Genomic_DNA"/>
</dbReference>
<proteinExistence type="predicted"/>
<reference evidence="1" key="1">
    <citation type="submission" date="2023-06" db="EMBL/GenBank/DDBJ databases">
        <title>Genome-scale phylogeny and comparative genomics of the fungal order Sordariales.</title>
        <authorList>
            <consortium name="Lawrence Berkeley National Laboratory"/>
            <person name="Hensen N."/>
            <person name="Bonometti L."/>
            <person name="Westerberg I."/>
            <person name="Brannstrom I.O."/>
            <person name="Guillou S."/>
            <person name="Cros-Aarteil S."/>
            <person name="Calhoun S."/>
            <person name="Haridas S."/>
            <person name="Kuo A."/>
            <person name="Mondo S."/>
            <person name="Pangilinan J."/>
            <person name="Riley R."/>
            <person name="LaButti K."/>
            <person name="Andreopoulos B."/>
            <person name="Lipzen A."/>
            <person name="Chen C."/>
            <person name="Yanf M."/>
            <person name="Daum C."/>
            <person name="Ng V."/>
            <person name="Clum A."/>
            <person name="Steindorff A."/>
            <person name="Ohm R."/>
            <person name="Martin F."/>
            <person name="Silar P."/>
            <person name="Natvig D."/>
            <person name="Lalanne C."/>
            <person name="Gautier V."/>
            <person name="Ament-velasquez S.L."/>
            <person name="Kruys A."/>
            <person name="Hutchinson M.I."/>
            <person name="Powell A.J."/>
            <person name="Barry K."/>
            <person name="Miller A.N."/>
            <person name="Grigoriev I.V."/>
            <person name="Debuchy R."/>
            <person name="Gladieux P."/>
            <person name="Thoren M.H."/>
            <person name="Johannesson H."/>
        </authorList>
    </citation>
    <scope>NUCLEOTIDE SEQUENCE</scope>
    <source>
        <strain evidence="1">SMH3187-1</strain>
    </source>
</reference>
<protein>
    <submittedName>
        <fullName evidence="1">Isoprenoid synthase domain-containing protein</fullName>
    </submittedName>
</protein>
<evidence type="ECO:0000313" key="2">
    <source>
        <dbReference type="Proteomes" id="UP001172155"/>
    </source>
</evidence>
<gene>
    <name evidence="1" type="ORF">B0T18DRAFT_387098</name>
</gene>
<dbReference type="InterPro" id="IPR008949">
    <property type="entry name" value="Isoprenoid_synthase_dom_sf"/>
</dbReference>
<dbReference type="Gene3D" id="1.10.600.10">
    <property type="entry name" value="Farnesyl Diphosphate Synthase"/>
    <property type="match status" value="1"/>
</dbReference>
<keyword evidence="2" id="KW-1185">Reference proteome</keyword>
<dbReference type="SUPFAM" id="SSF48576">
    <property type="entry name" value="Terpenoid synthases"/>
    <property type="match status" value="1"/>
</dbReference>
<dbReference type="Proteomes" id="UP001172155">
    <property type="component" value="Unassembled WGS sequence"/>
</dbReference>
<dbReference type="AlphaFoldDB" id="A0AA40KA05"/>
<comment type="caution">
    <text evidence="1">The sequence shown here is derived from an EMBL/GenBank/DDBJ whole genome shotgun (WGS) entry which is preliminary data.</text>
</comment>
<name>A0AA40KA05_9PEZI</name>
<evidence type="ECO:0000313" key="1">
    <source>
        <dbReference type="EMBL" id="KAK0750887.1"/>
    </source>
</evidence>
<sequence length="418" mass="47193">MHTTTVEMDYPVFSLFATPSKSLEDIYVTEISDSKSEPEDPNEELASQLKGRTLTWTADMLSMFQDLGWPALDMDRKKWPAEHEATYQRLKLDMEDILGVALAHNPDALAKAIACDYAYFNMVWHPPTINYDVLLTAALFPTALFVWDDFADSNAGLLGQDFERACEFRRQTLKHMKTSLGLEDGTTDHHSPDEISGPSLMFSEFAKRIKPMMSTEQLLRIYEQLVVFVNEAEAEHRDRLAGYVPASVSEYLRKRFNSSGCYPGFYMFEILNNPAPPLPLWVMQSDEIKTIFDDANYIISVHNDLYSLQKEFSHNCLINIVPVLYRSGAVPWDRIMPTLDAELRAAADRLDAATRRLVEKVLASPTGDGPAMAVAVESLVGGIKYNATGNLGYGLATRRYGEVWENYKREDGSIEIVL</sequence>
<accession>A0AA40KA05</accession>